<dbReference type="EMBL" id="JALBUU010000079">
    <property type="protein sequence ID" value="MCI0755908.1"/>
    <property type="molecule type" value="Genomic_DNA"/>
</dbReference>
<dbReference type="SUPFAM" id="SSF48008">
    <property type="entry name" value="GntR ligand-binding domain-like"/>
    <property type="match status" value="1"/>
</dbReference>
<evidence type="ECO:0000256" key="4">
    <source>
        <dbReference type="SAM" id="MobiDB-lite"/>
    </source>
</evidence>
<dbReference type="Pfam" id="PF00392">
    <property type="entry name" value="GntR"/>
    <property type="match status" value="1"/>
</dbReference>
<dbReference type="Proteomes" id="UP001201985">
    <property type="component" value="Unassembled WGS sequence"/>
</dbReference>
<dbReference type="Pfam" id="PF07729">
    <property type="entry name" value="FCD"/>
    <property type="match status" value="1"/>
</dbReference>
<evidence type="ECO:0000259" key="6">
    <source>
        <dbReference type="SMART" id="SM00895"/>
    </source>
</evidence>
<dbReference type="PANTHER" id="PTHR43537">
    <property type="entry name" value="TRANSCRIPTIONAL REGULATOR, GNTR FAMILY"/>
    <property type="match status" value="1"/>
</dbReference>
<feature type="compositionally biased region" description="Low complexity" evidence="4">
    <location>
        <begin position="213"/>
        <end position="230"/>
    </location>
</feature>
<comment type="caution">
    <text evidence="7">The sequence shown here is derived from an EMBL/GenBank/DDBJ whole genome shotgun (WGS) entry which is preliminary data.</text>
</comment>
<evidence type="ECO:0000313" key="8">
    <source>
        <dbReference type="Proteomes" id="UP001201985"/>
    </source>
</evidence>
<keyword evidence="3" id="KW-0804">Transcription</keyword>
<dbReference type="InterPro" id="IPR000524">
    <property type="entry name" value="Tscrpt_reg_HTH_GntR"/>
</dbReference>
<keyword evidence="8" id="KW-1185">Reference proteome</keyword>
<accession>A0ABS9W9K6</accession>
<dbReference type="SMART" id="SM00345">
    <property type="entry name" value="HTH_GNTR"/>
    <property type="match status" value="1"/>
</dbReference>
<organism evidence="7 8">
    <name type="scientific">Teichococcus vastitatis</name>
    <dbReference type="NCBI Taxonomy" id="2307076"/>
    <lineage>
        <taxon>Bacteria</taxon>
        <taxon>Pseudomonadati</taxon>
        <taxon>Pseudomonadota</taxon>
        <taxon>Alphaproteobacteria</taxon>
        <taxon>Acetobacterales</taxon>
        <taxon>Roseomonadaceae</taxon>
        <taxon>Roseomonas</taxon>
    </lineage>
</organism>
<dbReference type="Gene3D" id="1.10.10.10">
    <property type="entry name" value="Winged helix-like DNA-binding domain superfamily/Winged helix DNA-binding domain"/>
    <property type="match status" value="1"/>
</dbReference>
<evidence type="ECO:0000256" key="3">
    <source>
        <dbReference type="ARBA" id="ARBA00023163"/>
    </source>
</evidence>
<evidence type="ECO:0000256" key="1">
    <source>
        <dbReference type="ARBA" id="ARBA00023015"/>
    </source>
</evidence>
<keyword evidence="1" id="KW-0805">Transcription regulation</keyword>
<gene>
    <name evidence="7" type="ORF">MON41_19775</name>
</gene>
<evidence type="ECO:0000256" key="2">
    <source>
        <dbReference type="ARBA" id="ARBA00023125"/>
    </source>
</evidence>
<feature type="domain" description="HTH gntR-type" evidence="5">
    <location>
        <begin position="15"/>
        <end position="73"/>
    </location>
</feature>
<name>A0ABS9W9K6_9PROT</name>
<dbReference type="PANTHER" id="PTHR43537:SF5">
    <property type="entry name" value="UXU OPERON TRANSCRIPTIONAL REGULATOR"/>
    <property type="match status" value="1"/>
</dbReference>
<reference evidence="7 8" key="1">
    <citation type="submission" date="2022-03" db="EMBL/GenBank/DDBJ databases">
        <title>Complete genome analysis of Roseomonas KG 17.1 : a prolific producer of plant growth promoters.</title>
        <authorList>
            <person name="Saadouli I."/>
            <person name="Najjari A."/>
            <person name="Mosbah A."/>
            <person name="Ouzari H.I."/>
        </authorList>
    </citation>
    <scope>NUCLEOTIDE SEQUENCE [LARGE SCALE GENOMIC DNA]</scope>
    <source>
        <strain evidence="7 8">KG17-1</strain>
    </source>
</reference>
<dbReference type="SMART" id="SM00895">
    <property type="entry name" value="FCD"/>
    <property type="match status" value="1"/>
</dbReference>
<dbReference type="InterPro" id="IPR036390">
    <property type="entry name" value="WH_DNA-bd_sf"/>
</dbReference>
<keyword evidence="2" id="KW-0238">DNA-binding</keyword>
<proteinExistence type="predicted"/>
<sequence>MDAEASSPGQRVPALESALAEDIQTGRLPAGSWLKQIALQQRYGHSRGDVRRALDGLAARRLVEHVPNCGFRVAVMDELRLQELRQLRAILENAAAALTAVPAPPAAVLRLRALAEAFSAAAAGGSAQQRNEANFAFHQALLELCPNRELAQAVIQTRLRMPAAPGAQWEAPGWVAESARQHHAMVDALEAGDRSAFAAAVRAHQRPPPPLPAGAAPRGRPRKAAAGATRPARDSLAIGGSPPHPSAQSATTERR</sequence>
<dbReference type="Gene3D" id="1.20.120.530">
    <property type="entry name" value="GntR ligand-binding domain-like"/>
    <property type="match status" value="1"/>
</dbReference>
<evidence type="ECO:0000259" key="5">
    <source>
        <dbReference type="SMART" id="SM00345"/>
    </source>
</evidence>
<evidence type="ECO:0000313" key="7">
    <source>
        <dbReference type="EMBL" id="MCI0755908.1"/>
    </source>
</evidence>
<protein>
    <submittedName>
        <fullName evidence="7">GntR family transcriptional regulator</fullName>
    </submittedName>
</protein>
<dbReference type="InterPro" id="IPR011711">
    <property type="entry name" value="GntR_C"/>
</dbReference>
<feature type="domain" description="GntR C-terminal" evidence="6">
    <location>
        <begin position="83"/>
        <end position="207"/>
    </location>
</feature>
<feature type="region of interest" description="Disordered" evidence="4">
    <location>
        <begin position="200"/>
        <end position="255"/>
    </location>
</feature>
<dbReference type="InterPro" id="IPR008920">
    <property type="entry name" value="TF_FadR/GntR_C"/>
</dbReference>
<dbReference type="InterPro" id="IPR036388">
    <property type="entry name" value="WH-like_DNA-bd_sf"/>
</dbReference>
<feature type="compositionally biased region" description="Polar residues" evidence="4">
    <location>
        <begin position="246"/>
        <end position="255"/>
    </location>
</feature>
<dbReference type="RefSeq" id="WP_120009184.1">
    <property type="nucleotide sequence ID" value="NZ_JALBUU010000079.1"/>
</dbReference>
<dbReference type="SUPFAM" id="SSF46785">
    <property type="entry name" value="Winged helix' DNA-binding domain"/>
    <property type="match status" value="1"/>
</dbReference>